<dbReference type="EMBL" id="JAAVTX010000006">
    <property type="protein sequence ID" value="NKE47389.1"/>
    <property type="molecule type" value="Genomic_DNA"/>
</dbReference>
<evidence type="ECO:0000313" key="4">
    <source>
        <dbReference type="Proteomes" id="UP000765160"/>
    </source>
</evidence>
<sequence>MDRTAFEAALPRAGFTESVGQDLPAGDTTPEHSHNFDARLLILSGSLILESGGTRRSYGPGEVFEVPRDTPHAEIAGATGVSYIAGRRR</sequence>
<feature type="region of interest" description="Disordered" evidence="1">
    <location>
        <begin position="1"/>
        <end position="31"/>
    </location>
</feature>
<dbReference type="Proteomes" id="UP000765160">
    <property type="component" value="Unassembled WGS sequence"/>
</dbReference>
<reference evidence="3 4" key="1">
    <citation type="submission" date="2020-03" db="EMBL/GenBank/DDBJ databases">
        <title>Roseomonas selenitidurans sp. nov. isolated from soil.</title>
        <authorList>
            <person name="Liu H."/>
        </authorList>
    </citation>
    <scope>NUCLEOTIDE SEQUENCE [LARGE SCALE GENOMIC DNA]</scope>
    <source>
        <strain evidence="3 4">JCM 15073</strain>
    </source>
</reference>
<dbReference type="Gene3D" id="2.60.120.10">
    <property type="entry name" value="Jelly Rolls"/>
    <property type="match status" value="1"/>
</dbReference>
<dbReference type="InterPro" id="IPR013096">
    <property type="entry name" value="Cupin_2"/>
</dbReference>
<dbReference type="Pfam" id="PF07883">
    <property type="entry name" value="Cupin_2"/>
    <property type="match status" value="1"/>
</dbReference>
<accession>A0ABX1F563</accession>
<evidence type="ECO:0000313" key="3">
    <source>
        <dbReference type="EMBL" id="NKE47389.1"/>
    </source>
</evidence>
<proteinExistence type="predicted"/>
<evidence type="ECO:0000256" key="1">
    <source>
        <dbReference type="SAM" id="MobiDB-lite"/>
    </source>
</evidence>
<feature type="domain" description="Cupin type-2" evidence="2">
    <location>
        <begin position="22"/>
        <end position="73"/>
    </location>
</feature>
<keyword evidence="4" id="KW-1185">Reference proteome</keyword>
<comment type="caution">
    <text evidence="3">The sequence shown here is derived from an EMBL/GenBank/DDBJ whole genome shotgun (WGS) entry which is preliminary data.</text>
</comment>
<name>A0ABX1F563_9PROT</name>
<protein>
    <submittedName>
        <fullName evidence="3">Cupin domain-containing protein</fullName>
    </submittedName>
</protein>
<organism evidence="3 4">
    <name type="scientific">Falsiroseomonas frigidaquae</name>
    <dbReference type="NCBI Taxonomy" id="487318"/>
    <lineage>
        <taxon>Bacteria</taxon>
        <taxon>Pseudomonadati</taxon>
        <taxon>Pseudomonadota</taxon>
        <taxon>Alphaproteobacteria</taxon>
        <taxon>Acetobacterales</taxon>
        <taxon>Roseomonadaceae</taxon>
        <taxon>Falsiroseomonas</taxon>
    </lineage>
</organism>
<evidence type="ECO:0000259" key="2">
    <source>
        <dbReference type="Pfam" id="PF07883"/>
    </source>
</evidence>
<dbReference type="InterPro" id="IPR011051">
    <property type="entry name" value="RmlC_Cupin_sf"/>
</dbReference>
<dbReference type="RefSeq" id="WP_168052646.1">
    <property type="nucleotide sequence ID" value="NZ_JAATJR010000006.1"/>
</dbReference>
<gene>
    <name evidence="3" type="ORF">HB662_21610</name>
</gene>
<dbReference type="InterPro" id="IPR014710">
    <property type="entry name" value="RmlC-like_jellyroll"/>
</dbReference>
<dbReference type="SUPFAM" id="SSF51182">
    <property type="entry name" value="RmlC-like cupins"/>
    <property type="match status" value="1"/>
</dbReference>